<dbReference type="SUPFAM" id="SSF52980">
    <property type="entry name" value="Restriction endonuclease-like"/>
    <property type="match status" value="1"/>
</dbReference>
<dbReference type="GO" id="GO:0004519">
    <property type="term" value="F:endonuclease activity"/>
    <property type="evidence" value="ECO:0007669"/>
    <property type="project" value="UniProtKB-KW"/>
</dbReference>
<evidence type="ECO:0000256" key="2">
    <source>
        <dbReference type="ARBA" id="ARBA00022759"/>
    </source>
</evidence>
<dbReference type="Proteomes" id="UP000631694">
    <property type="component" value="Unassembled WGS sequence"/>
</dbReference>
<protein>
    <submittedName>
        <fullName evidence="7">DNA mismatch endonuclease Vsr</fullName>
    </submittedName>
</protein>
<comment type="caution">
    <text evidence="7">The sequence shown here is derived from an EMBL/GenBank/DDBJ whole genome shotgun (WGS) entry which is preliminary data.</text>
</comment>
<evidence type="ECO:0000313" key="8">
    <source>
        <dbReference type="Proteomes" id="UP000631694"/>
    </source>
</evidence>
<comment type="similarity">
    <text evidence="6">Belongs to the Vsr family.</text>
</comment>
<keyword evidence="4" id="KW-0378">Hydrolase</keyword>
<dbReference type="GO" id="GO:0016787">
    <property type="term" value="F:hydrolase activity"/>
    <property type="evidence" value="ECO:0007669"/>
    <property type="project" value="UniProtKB-KW"/>
</dbReference>
<dbReference type="Gene3D" id="3.40.960.10">
    <property type="entry name" value="VSR Endonuclease"/>
    <property type="match status" value="1"/>
</dbReference>
<evidence type="ECO:0000256" key="3">
    <source>
        <dbReference type="ARBA" id="ARBA00022763"/>
    </source>
</evidence>
<proteinExistence type="inferred from homology"/>
<evidence type="ECO:0000256" key="6">
    <source>
        <dbReference type="ARBA" id="ARBA00029466"/>
    </source>
</evidence>
<keyword evidence="8" id="KW-1185">Reference proteome</keyword>
<evidence type="ECO:0000313" key="7">
    <source>
        <dbReference type="EMBL" id="MBH0238934.1"/>
    </source>
</evidence>
<dbReference type="NCBIfam" id="TIGR00632">
    <property type="entry name" value="vsr"/>
    <property type="match status" value="1"/>
</dbReference>
<organism evidence="7 8">
    <name type="scientific">Methylobrevis albus</name>
    <dbReference type="NCBI Taxonomy" id="2793297"/>
    <lineage>
        <taxon>Bacteria</taxon>
        <taxon>Pseudomonadati</taxon>
        <taxon>Pseudomonadota</taxon>
        <taxon>Alphaproteobacteria</taxon>
        <taxon>Hyphomicrobiales</taxon>
        <taxon>Pleomorphomonadaceae</taxon>
        <taxon>Methylobrevis</taxon>
    </lineage>
</organism>
<evidence type="ECO:0000256" key="4">
    <source>
        <dbReference type="ARBA" id="ARBA00022801"/>
    </source>
</evidence>
<name>A0A931I3S0_9HYPH</name>
<dbReference type="InterPro" id="IPR011335">
    <property type="entry name" value="Restrct_endonuc-II-like"/>
</dbReference>
<dbReference type="AlphaFoldDB" id="A0A931I3S0"/>
<dbReference type="GO" id="GO:0006298">
    <property type="term" value="P:mismatch repair"/>
    <property type="evidence" value="ECO:0007669"/>
    <property type="project" value="InterPro"/>
</dbReference>
<dbReference type="InterPro" id="IPR004603">
    <property type="entry name" value="DNA_mismatch_endonuc_vsr"/>
</dbReference>
<accession>A0A931I3S0</accession>
<keyword evidence="1" id="KW-0540">Nuclease</keyword>
<keyword evidence="2 7" id="KW-0255">Endonuclease</keyword>
<evidence type="ECO:0000256" key="5">
    <source>
        <dbReference type="ARBA" id="ARBA00023204"/>
    </source>
</evidence>
<evidence type="ECO:0000256" key="1">
    <source>
        <dbReference type="ARBA" id="ARBA00022722"/>
    </source>
</evidence>
<dbReference type="EMBL" id="JADZLT010000052">
    <property type="protein sequence ID" value="MBH0238934.1"/>
    <property type="molecule type" value="Genomic_DNA"/>
</dbReference>
<reference evidence="7" key="1">
    <citation type="submission" date="2020-12" db="EMBL/GenBank/DDBJ databases">
        <title>Methylobrevis albus sp. nov., isolated from fresh water lack sediment.</title>
        <authorList>
            <person name="Zou Q."/>
        </authorList>
    </citation>
    <scope>NUCLEOTIDE SEQUENCE</scope>
    <source>
        <strain evidence="7">L22</strain>
    </source>
</reference>
<keyword evidence="3" id="KW-0227">DNA damage</keyword>
<dbReference type="CDD" id="cd00221">
    <property type="entry name" value="Vsr"/>
    <property type="match status" value="1"/>
</dbReference>
<dbReference type="Pfam" id="PF03852">
    <property type="entry name" value="Vsr"/>
    <property type="match status" value="1"/>
</dbReference>
<sequence length="155" mass="17243">MPDVVDAATRSRMMSGIRGKDTQPEMIVRRGLHSRGFRFRLHDKRLPGSPDLVFPGRRAVIFVHGCFWHGHSCHLFRMPATRQEFWCSKIEGNTARDKVVEATLVADGWRVLTIWECALKGRERLPVDTVLDRAAAWLVAGPGPETIAGGANGAV</sequence>
<keyword evidence="5" id="KW-0234">DNA repair</keyword>
<gene>
    <name evidence="7" type="primary">vsr</name>
    <name evidence="7" type="ORF">I5731_13965</name>
</gene>